<dbReference type="InterPro" id="IPR000086">
    <property type="entry name" value="NUDIX_hydrolase_dom"/>
</dbReference>
<sequence>MTQPGFDPRQVPIAGIDAHLPAVPAQLQTPEALRARFAKPPQWTPEVAQEPVFTNRPLAQAAVLLPIVLREEPTVLLTQRTPHLSSHSGQVAFPGGRVDPEDASLVHTALREAQEEVGLPPDIVEVLGLLPTYVTGSAFAVSPVVGLVQPPRQLQPNPHEVAEVFEVPLAFLLNPAHHRRHVYELGGIRREWFSMPYEYGSKSYYIWGATAGMLRNFYRFLMA</sequence>
<dbReference type="InterPro" id="IPR015797">
    <property type="entry name" value="NUDIX_hydrolase-like_dom_sf"/>
</dbReference>
<dbReference type="AlphaFoldDB" id="A0A369AH54"/>
<dbReference type="GO" id="GO:0046872">
    <property type="term" value="F:metal ion binding"/>
    <property type="evidence" value="ECO:0007669"/>
    <property type="project" value="UniProtKB-KW"/>
</dbReference>
<dbReference type="GO" id="GO:0010945">
    <property type="term" value="F:coenzyme A diphosphatase activity"/>
    <property type="evidence" value="ECO:0007669"/>
    <property type="project" value="InterPro"/>
</dbReference>
<comment type="cofactor">
    <cofactor evidence="2">
        <name>Mg(2+)</name>
        <dbReference type="ChEBI" id="CHEBI:18420"/>
    </cofactor>
</comment>
<name>A0A369AH54_9BURK</name>
<dbReference type="PANTHER" id="PTHR12992:SF11">
    <property type="entry name" value="MITOCHONDRIAL COENZYME A DIPHOSPHATASE NUDT8"/>
    <property type="match status" value="1"/>
</dbReference>
<dbReference type="PANTHER" id="PTHR12992">
    <property type="entry name" value="NUDIX HYDROLASE"/>
    <property type="match status" value="1"/>
</dbReference>
<comment type="caution">
    <text evidence="8">The sequence shown here is derived from an EMBL/GenBank/DDBJ whole genome shotgun (WGS) entry which is preliminary data.</text>
</comment>
<dbReference type="NCBIfam" id="NF007980">
    <property type="entry name" value="PRK10707.1"/>
    <property type="match status" value="1"/>
</dbReference>
<dbReference type="Proteomes" id="UP000252174">
    <property type="component" value="Unassembled WGS sequence"/>
</dbReference>
<reference evidence="8 9" key="1">
    <citation type="submission" date="2018-07" db="EMBL/GenBank/DDBJ databases">
        <title>Genomic Encyclopedia of Type Strains, Phase IV (KMG-IV): sequencing the most valuable type-strain genomes for metagenomic binning, comparative biology and taxonomic classification.</title>
        <authorList>
            <person name="Goeker M."/>
        </authorList>
    </citation>
    <scope>NUCLEOTIDE SEQUENCE [LARGE SCALE GENOMIC DNA]</scope>
    <source>
        <strain evidence="8 9">DSM 100911</strain>
    </source>
</reference>
<feature type="domain" description="Nudix hydrolase" evidence="7">
    <location>
        <begin position="58"/>
        <end position="189"/>
    </location>
</feature>
<accession>A0A369AH54</accession>
<dbReference type="SUPFAM" id="SSF55811">
    <property type="entry name" value="Nudix"/>
    <property type="match status" value="1"/>
</dbReference>
<dbReference type="CDD" id="cd03426">
    <property type="entry name" value="NUDIX_CoAse_Nudt7"/>
    <property type="match status" value="1"/>
</dbReference>
<organism evidence="8 9">
    <name type="scientific">Extensimonas vulgaris</name>
    <dbReference type="NCBI Taxonomy" id="1031594"/>
    <lineage>
        <taxon>Bacteria</taxon>
        <taxon>Pseudomonadati</taxon>
        <taxon>Pseudomonadota</taxon>
        <taxon>Betaproteobacteria</taxon>
        <taxon>Burkholderiales</taxon>
        <taxon>Comamonadaceae</taxon>
        <taxon>Extensimonas</taxon>
    </lineage>
</organism>
<dbReference type="Pfam" id="PF00293">
    <property type="entry name" value="NUDIX"/>
    <property type="match status" value="1"/>
</dbReference>
<evidence type="ECO:0000256" key="6">
    <source>
        <dbReference type="ARBA" id="ARBA00023211"/>
    </source>
</evidence>
<evidence type="ECO:0000256" key="3">
    <source>
        <dbReference type="ARBA" id="ARBA00022723"/>
    </source>
</evidence>
<dbReference type="PROSITE" id="PS51462">
    <property type="entry name" value="NUDIX"/>
    <property type="match status" value="1"/>
</dbReference>
<evidence type="ECO:0000256" key="4">
    <source>
        <dbReference type="ARBA" id="ARBA00022801"/>
    </source>
</evidence>
<evidence type="ECO:0000256" key="5">
    <source>
        <dbReference type="ARBA" id="ARBA00022842"/>
    </source>
</evidence>
<dbReference type="Gene3D" id="3.90.79.10">
    <property type="entry name" value="Nucleoside Triphosphate Pyrophosphohydrolase"/>
    <property type="match status" value="1"/>
</dbReference>
<evidence type="ECO:0000256" key="1">
    <source>
        <dbReference type="ARBA" id="ARBA00001936"/>
    </source>
</evidence>
<proteinExistence type="predicted"/>
<keyword evidence="3" id="KW-0479">Metal-binding</keyword>
<keyword evidence="5" id="KW-0460">Magnesium</keyword>
<keyword evidence="4" id="KW-0378">Hydrolase</keyword>
<dbReference type="InterPro" id="IPR045121">
    <property type="entry name" value="CoAse"/>
</dbReference>
<evidence type="ECO:0000256" key="2">
    <source>
        <dbReference type="ARBA" id="ARBA00001946"/>
    </source>
</evidence>
<evidence type="ECO:0000259" key="7">
    <source>
        <dbReference type="PROSITE" id="PS51462"/>
    </source>
</evidence>
<gene>
    <name evidence="8" type="ORF">DFR45_11227</name>
</gene>
<comment type="cofactor">
    <cofactor evidence="1">
        <name>Mn(2+)</name>
        <dbReference type="ChEBI" id="CHEBI:29035"/>
    </cofactor>
</comment>
<dbReference type="EMBL" id="QPJU01000012">
    <property type="protein sequence ID" value="RCX07616.1"/>
    <property type="molecule type" value="Genomic_DNA"/>
</dbReference>
<evidence type="ECO:0000313" key="8">
    <source>
        <dbReference type="EMBL" id="RCX07616.1"/>
    </source>
</evidence>
<keyword evidence="9" id="KW-1185">Reference proteome</keyword>
<evidence type="ECO:0000313" key="9">
    <source>
        <dbReference type="Proteomes" id="UP000252174"/>
    </source>
</evidence>
<protein>
    <submittedName>
        <fullName evidence="8">NUDIX domain-containing protein</fullName>
    </submittedName>
</protein>
<keyword evidence="6" id="KW-0464">Manganese</keyword>